<organism evidence="1 2">
    <name type="scientific">Amedibacterium intestinale</name>
    <dbReference type="NCBI Taxonomy" id="2583452"/>
    <lineage>
        <taxon>Bacteria</taxon>
        <taxon>Bacillati</taxon>
        <taxon>Bacillota</taxon>
        <taxon>Erysipelotrichia</taxon>
        <taxon>Erysipelotrichales</taxon>
        <taxon>Erysipelotrichaceae</taxon>
        <taxon>Amedibacterium</taxon>
    </lineage>
</organism>
<dbReference type="AlphaFoldDB" id="A0A6N4THB8"/>
<reference evidence="2" key="1">
    <citation type="submission" date="2019-05" db="EMBL/GenBank/DDBJ databases">
        <title>Complete genome sequencing of Absiella argi strain JCM 30884.</title>
        <authorList>
            <person name="Sakamoto M."/>
            <person name="Murakami T."/>
            <person name="Mori H."/>
        </authorList>
    </citation>
    <scope>NUCLEOTIDE SEQUENCE [LARGE SCALE GENOMIC DNA]</scope>
    <source>
        <strain evidence="2">JCM 30884</strain>
    </source>
</reference>
<dbReference type="Proteomes" id="UP000464754">
    <property type="component" value="Chromosome"/>
</dbReference>
<name>A0A6N4THB8_9FIRM</name>
<evidence type="ECO:0000313" key="2">
    <source>
        <dbReference type="Proteomes" id="UP000464754"/>
    </source>
</evidence>
<protein>
    <submittedName>
        <fullName evidence="1">Uncharacterized protein</fullName>
    </submittedName>
</protein>
<proteinExistence type="predicted"/>
<keyword evidence="2" id="KW-1185">Reference proteome</keyword>
<evidence type="ECO:0000313" key="1">
    <source>
        <dbReference type="EMBL" id="BBK22149.1"/>
    </source>
</evidence>
<sequence>MMTKSVLLRVKISVYEHIFVESIRVLKYAKESYINLIKIEYYQYNQQLQEFYM</sequence>
<dbReference type="EMBL" id="AP019695">
    <property type="protein sequence ID" value="BBK22149.1"/>
    <property type="molecule type" value="Genomic_DNA"/>
</dbReference>
<gene>
    <name evidence="1" type="ORF">Aargi30884_10520</name>
</gene>
<accession>A0A6N4THB8</accession>
<dbReference type="KEGG" id="aarg:Aargi30884_10520"/>